<dbReference type="InterPro" id="IPR035093">
    <property type="entry name" value="RelE/ParE_toxin_dom_sf"/>
</dbReference>
<proteinExistence type="inferred from homology"/>
<comment type="similarity">
    <text evidence="1">Belongs to the RelE toxin family.</text>
</comment>
<evidence type="ECO:0000313" key="4">
    <source>
        <dbReference type="Proteomes" id="UP000229307"/>
    </source>
</evidence>
<dbReference type="InterPro" id="IPR007712">
    <property type="entry name" value="RelE/ParE_toxin"/>
</dbReference>
<dbReference type="PANTHER" id="PTHR33755:SF5">
    <property type="entry name" value="TYPE II TOXIN-ANTITOXIN SYSTEM RELE_PARE FAMILY TOXIN"/>
    <property type="match status" value="1"/>
</dbReference>
<dbReference type="Gene3D" id="3.30.2310.20">
    <property type="entry name" value="RelE-like"/>
    <property type="match status" value="1"/>
</dbReference>
<comment type="caution">
    <text evidence="3">The sequence shown here is derived from an EMBL/GenBank/DDBJ whole genome shotgun (WGS) entry which is preliminary data.</text>
</comment>
<dbReference type="Pfam" id="PF05016">
    <property type="entry name" value="ParE_toxin"/>
    <property type="match status" value="1"/>
</dbReference>
<dbReference type="PANTHER" id="PTHR33755">
    <property type="entry name" value="TOXIN PARE1-RELATED"/>
    <property type="match status" value="1"/>
</dbReference>
<evidence type="ECO:0000313" key="3">
    <source>
        <dbReference type="EMBL" id="PIZ16562.1"/>
    </source>
</evidence>
<name>A0A2M7SAM1_9BACT</name>
<evidence type="ECO:0000256" key="2">
    <source>
        <dbReference type="ARBA" id="ARBA00022649"/>
    </source>
</evidence>
<sequence>MAYKIRWSPRAVFNFKYICGYIGRDSEYYAALFARKIMVIVKSIPQFPKSGRIVPEYGDENLREKIYENYRIVYRIKDEFVEIVAICHCAMVLK</sequence>
<evidence type="ECO:0000256" key="1">
    <source>
        <dbReference type="ARBA" id="ARBA00006226"/>
    </source>
</evidence>
<reference evidence="4" key="1">
    <citation type="submission" date="2017-09" db="EMBL/GenBank/DDBJ databases">
        <title>Depth-based differentiation of microbial function through sediment-hosted aquifers and enrichment of novel symbionts in the deep terrestrial subsurface.</title>
        <authorList>
            <person name="Probst A.J."/>
            <person name="Ladd B."/>
            <person name="Jarett J.K."/>
            <person name="Geller-Mcgrath D.E."/>
            <person name="Sieber C.M.K."/>
            <person name="Emerson J.B."/>
            <person name="Anantharaman K."/>
            <person name="Thomas B.C."/>
            <person name="Malmstrom R."/>
            <person name="Stieglmeier M."/>
            <person name="Klingl A."/>
            <person name="Woyke T."/>
            <person name="Ryan C.M."/>
            <person name="Banfield J.F."/>
        </authorList>
    </citation>
    <scope>NUCLEOTIDE SEQUENCE [LARGE SCALE GENOMIC DNA]</scope>
</reference>
<dbReference type="SUPFAM" id="SSF143011">
    <property type="entry name" value="RelE-like"/>
    <property type="match status" value="1"/>
</dbReference>
<keyword evidence="2" id="KW-1277">Toxin-antitoxin system</keyword>
<gene>
    <name evidence="3" type="ORF">COY52_06690</name>
</gene>
<dbReference type="AlphaFoldDB" id="A0A2M7SAM1"/>
<protein>
    <submittedName>
        <fullName evidence="3">Type II toxin-antitoxin system mRNA interferase toxin, RelE/StbE family</fullName>
    </submittedName>
</protein>
<dbReference type="EMBL" id="PFMR01000179">
    <property type="protein sequence ID" value="PIZ16562.1"/>
    <property type="molecule type" value="Genomic_DNA"/>
</dbReference>
<dbReference type="Proteomes" id="UP000229307">
    <property type="component" value="Unassembled WGS sequence"/>
</dbReference>
<dbReference type="InterPro" id="IPR051803">
    <property type="entry name" value="TA_system_RelE-like_toxin"/>
</dbReference>
<organism evidence="3 4">
    <name type="scientific">Candidatus Desantisbacteria bacterium CG_4_10_14_0_8_um_filter_48_22</name>
    <dbReference type="NCBI Taxonomy" id="1974543"/>
    <lineage>
        <taxon>Bacteria</taxon>
        <taxon>Candidatus Desantisiibacteriota</taxon>
    </lineage>
</organism>
<accession>A0A2M7SAM1</accession>